<gene>
    <name evidence="1" type="ORF">DARMORV10_C06P36900.1</name>
</gene>
<name>A0A816QQ56_BRANA</name>
<organism evidence="1">
    <name type="scientific">Brassica napus</name>
    <name type="common">Rape</name>
    <dbReference type="NCBI Taxonomy" id="3708"/>
    <lineage>
        <taxon>Eukaryota</taxon>
        <taxon>Viridiplantae</taxon>
        <taxon>Streptophyta</taxon>
        <taxon>Embryophyta</taxon>
        <taxon>Tracheophyta</taxon>
        <taxon>Spermatophyta</taxon>
        <taxon>Magnoliopsida</taxon>
        <taxon>eudicotyledons</taxon>
        <taxon>Gunneridae</taxon>
        <taxon>Pentapetalae</taxon>
        <taxon>rosids</taxon>
        <taxon>malvids</taxon>
        <taxon>Brassicales</taxon>
        <taxon>Brassicaceae</taxon>
        <taxon>Brassiceae</taxon>
        <taxon>Brassica</taxon>
    </lineage>
</organism>
<protein>
    <submittedName>
        <fullName evidence="1">(rape) hypothetical protein</fullName>
    </submittedName>
</protein>
<accession>A0A816QQ56</accession>
<sequence length="70" mass="7861">MALNPSSLPRNWIHDVFPSFHGADVRKNFLVTFSRSSKEGGSTRSSIITLRGASLALQELHFFDMSIHLM</sequence>
<evidence type="ECO:0000313" key="1">
    <source>
        <dbReference type="EMBL" id="CAF2061971.1"/>
    </source>
</evidence>
<dbReference type="AlphaFoldDB" id="A0A816QQ56"/>
<dbReference type="Proteomes" id="UP001295469">
    <property type="component" value="Chromosome C06"/>
</dbReference>
<reference evidence="1" key="1">
    <citation type="submission" date="2021-01" db="EMBL/GenBank/DDBJ databases">
        <authorList>
            <consortium name="Genoscope - CEA"/>
            <person name="William W."/>
        </authorList>
    </citation>
    <scope>NUCLEOTIDE SEQUENCE</scope>
</reference>
<proteinExistence type="predicted"/>
<dbReference type="EMBL" id="HG994370">
    <property type="protein sequence ID" value="CAF2061971.1"/>
    <property type="molecule type" value="Genomic_DNA"/>
</dbReference>